<dbReference type="RefSeq" id="WP_188742232.1">
    <property type="nucleotide sequence ID" value="NZ_BAABFW010000009.1"/>
</dbReference>
<evidence type="ECO:0000313" key="2">
    <source>
        <dbReference type="EMBL" id="GGJ73104.1"/>
    </source>
</evidence>
<organism evidence="2 3">
    <name type="scientific">Agromyces bauzanensis</name>
    <dbReference type="NCBI Taxonomy" id="1308924"/>
    <lineage>
        <taxon>Bacteria</taxon>
        <taxon>Bacillati</taxon>
        <taxon>Actinomycetota</taxon>
        <taxon>Actinomycetes</taxon>
        <taxon>Micrococcales</taxon>
        <taxon>Microbacteriaceae</taxon>
        <taxon>Agromyces</taxon>
    </lineage>
</organism>
<feature type="signal peptide" evidence="1">
    <location>
        <begin position="1"/>
        <end position="29"/>
    </location>
</feature>
<keyword evidence="3" id="KW-1185">Reference proteome</keyword>
<feature type="chain" id="PRO_5038689983" description="WxL domain-containing protein" evidence="1">
    <location>
        <begin position="30"/>
        <end position="476"/>
    </location>
</feature>
<dbReference type="EMBL" id="BMMD01000003">
    <property type="protein sequence ID" value="GGJ73104.1"/>
    <property type="molecule type" value="Genomic_DNA"/>
</dbReference>
<evidence type="ECO:0008006" key="4">
    <source>
        <dbReference type="Google" id="ProtNLM"/>
    </source>
</evidence>
<name>A0A917PEL0_9MICO</name>
<proteinExistence type="predicted"/>
<reference evidence="2" key="2">
    <citation type="submission" date="2020-09" db="EMBL/GenBank/DDBJ databases">
        <authorList>
            <person name="Sun Q."/>
            <person name="Zhou Y."/>
        </authorList>
    </citation>
    <scope>NUCLEOTIDE SEQUENCE</scope>
    <source>
        <strain evidence="2">CGMCC 1.8984</strain>
    </source>
</reference>
<dbReference type="AlphaFoldDB" id="A0A917PEL0"/>
<reference evidence="2" key="1">
    <citation type="journal article" date="2014" name="Int. J. Syst. Evol. Microbiol.">
        <title>Complete genome sequence of Corynebacterium casei LMG S-19264T (=DSM 44701T), isolated from a smear-ripened cheese.</title>
        <authorList>
            <consortium name="US DOE Joint Genome Institute (JGI-PGF)"/>
            <person name="Walter F."/>
            <person name="Albersmeier A."/>
            <person name="Kalinowski J."/>
            <person name="Ruckert C."/>
        </authorList>
    </citation>
    <scope>NUCLEOTIDE SEQUENCE</scope>
    <source>
        <strain evidence="2">CGMCC 1.8984</strain>
    </source>
</reference>
<sequence>MNISKKWRAAAAGALALALVGGGASAANAAIPSGPGFPVNPQPNGSPGAFFIFDENAQLAEQEGRVFDRTQYIFGAMDPVDYLAEVKPTDYTAAGTYDHAYVFIAKPSEMNGGTGSWRAYNDSGFNPATGNLLTPALTLGDLALANNGGIDSVFTEGGEWNVGFAFTTNNGVTPVASVYRTVTIDAATDTYTYQPLVLETGPVEPAADLVVESELVAPETATLTTTPDSTVVGIDAGAANANKTLDVAAFQGGARVELGTVVFDAAGVGSVDVAGKVTAGSAAKLFAYEKVARPAPSTIVDETLSAWGSFTLTETQAKSFTSNLTTTVTASNIFKIVAPANPNVDLGPVRRNQTTAPVKLGQFSVIDDRDVLSGWDVNVSASDFTGQEATNAGHVIPAVQLGYAGLAAGGIQDGVTVNPLAKVAGEGVFGSLVSGAPNSSTTEAGANFDADLTFKAPIDAKKGVYNSTVTLTLVSK</sequence>
<evidence type="ECO:0000313" key="3">
    <source>
        <dbReference type="Proteomes" id="UP000636956"/>
    </source>
</evidence>
<accession>A0A917PEL0</accession>
<dbReference type="Proteomes" id="UP000636956">
    <property type="component" value="Unassembled WGS sequence"/>
</dbReference>
<keyword evidence="1" id="KW-0732">Signal</keyword>
<gene>
    <name evidence="2" type="ORF">GCM10011372_08880</name>
</gene>
<evidence type="ECO:0000256" key="1">
    <source>
        <dbReference type="SAM" id="SignalP"/>
    </source>
</evidence>
<comment type="caution">
    <text evidence="2">The sequence shown here is derived from an EMBL/GenBank/DDBJ whole genome shotgun (WGS) entry which is preliminary data.</text>
</comment>
<protein>
    <recommendedName>
        <fullName evidence="4">WxL domain-containing protein</fullName>
    </recommendedName>
</protein>